<reference evidence="3" key="1">
    <citation type="submission" date="2022-08" db="EMBL/GenBank/DDBJ databases">
        <title>Mycobacterium kiyosense sp. nov., scotochromogenic slow-glowing species isolated from respiratory specimens.</title>
        <authorList>
            <person name="Fukano H."/>
            <person name="Kazumi Y."/>
            <person name="Sakagami N."/>
            <person name="Ato M."/>
            <person name="Mitarai S."/>
            <person name="Hoshino Y."/>
        </authorList>
    </citation>
    <scope>NUCLEOTIDE SEQUENCE</scope>
    <source>
        <strain evidence="3">1413</strain>
        <strain evidence="2">SRL2020-028</strain>
    </source>
</reference>
<protein>
    <recommendedName>
        <fullName evidence="1">Methyltransferase type 11 domain-containing protein</fullName>
    </recommendedName>
</protein>
<evidence type="ECO:0000259" key="1">
    <source>
        <dbReference type="Pfam" id="PF08241"/>
    </source>
</evidence>
<dbReference type="InterPro" id="IPR029063">
    <property type="entry name" value="SAM-dependent_MTases_sf"/>
</dbReference>
<dbReference type="GeneID" id="83629050"/>
<name>A0A9P3QBW8_9MYCO</name>
<organism evidence="3 4">
    <name type="scientific">Mycobacterium kiyosense</name>
    <dbReference type="NCBI Taxonomy" id="2871094"/>
    <lineage>
        <taxon>Bacteria</taxon>
        <taxon>Bacillati</taxon>
        <taxon>Actinomycetota</taxon>
        <taxon>Actinomycetes</taxon>
        <taxon>Mycobacteriales</taxon>
        <taxon>Mycobacteriaceae</taxon>
        <taxon>Mycobacterium</taxon>
    </lineage>
</organism>
<dbReference type="Pfam" id="PF08241">
    <property type="entry name" value="Methyltransf_11"/>
    <property type="match status" value="1"/>
</dbReference>
<dbReference type="PANTHER" id="PTHR43591:SF24">
    <property type="entry name" value="2-METHOXY-6-POLYPRENYL-1,4-BENZOQUINOL METHYLASE, MITOCHONDRIAL"/>
    <property type="match status" value="1"/>
</dbReference>
<dbReference type="Proteomes" id="UP001064782">
    <property type="component" value="Unassembled WGS sequence"/>
</dbReference>
<dbReference type="AlphaFoldDB" id="A0A9P3QBW8"/>
<feature type="domain" description="Methyltransferase type 11" evidence="1">
    <location>
        <begin position="43"/>
        <end position="122"/>
    </location>
</feature>
<dbReference type="EMBL" id="BRXE01000044">
    <property type="protein sequence ID" value="GLB84231.1"/>
    <property type="molecule type" value="Genomic_DNA"/>
</dbReference>
<gene>
    <name evidence="3" type="ORF">Mkiyose1413_43060</name>
    <name evidence="2" type="ORF">SRL2020028_34870</name>
</gene>
<dbReference type="Proteomes" id="UP001165663">
    <property type="component" value="Unassembled WGS sequence"/>
</dbReference>
<comment type="caution">
    <text evidence="3">The sequence shown here is derived from an EMBL/GenBank/DDBJ whole genome shotgun (WGS) entry which is preliminary data.</text>
</comment>
<dbReference type="EMBL" id="BRZI01000043">
    <property type="protein sequence ID" value="GLD32423.1"/>
    <property type="molecule type" value="Genomic_DNA"/>
</dbReference>
<evidence type="ECO:0000313" key="2">
    <source>
        <dbReference type="EMBL" id="GLB84231.1"/>
    </source>
</evidence>
<dbReference type="RefSeq" id="WP_236982688.1">
    <property type="nucleotide sequence ID" value="NZ_BRXE01000044.1"/>
</dbReference>
<sequence length="201" mass="22788">MLVSAEMFRRRLSEAQHVMQPALRLRDQAEALAGYIERGDTVLDVGCGTGYLSAYLRDMYGADPTGIDVTDARVTDIAFVEFDGTSIPFPDNSFDHVVLSEVLHHSHDPVRLTTECHRVARRRIFVFEDMPDGVIGKAALYAHVHAFARYHRYPYAPARFDEYRQALAWLATTAANVARIPQPPEWLSVYPRVLFVYDVTT</sequence>
<accession>A0A9P3QBW8</accession>
<dbReference type="GO" id="GO:0008757">
    <property type="term" value="F:S-adenosylmethionine-dependent methyltransferase activity"/>
    <property type="evidence" value="ECO:0007669"/>
    <property type="project" value="InterPro"/>
</dbReference>
<dbReference type="InterPro" id="IPR013216">
    <property type="entry name" value="Methyltransf_11"/>
</dbReference>
<dbReference type="CDD" id="cd02440">
    <property type="entry name" value="AdoMet_MTases"/>
    <property type="match status" value="1"/>
</dbReference>
<dbReference type="Gene3D" id="3.40.50.150">
    <property type="entry name" value="Vaccinia Virus protein VP39"/>
    <property type="match status" value="1"/>
</dbReference>
<dbReference type="SUPFAM" id="SSF53335">
    <property type="entry name" value="S-adenosyl-L-methionine-dependent methyltransferases"/>
    <property type="match status" value="1"/>
</dbReference>
<evidence type="ECO:0000313" key="4">
    <source>
        <dbReference type="Proteomes" id="UP001064782"/>
    </source>
</evidence>
<evidence type="ECO:0000313" key="3">
    <source>
        <dbReference type="EMBL" id="GLD32423.1"/>
    </source>
</evidence>
<dbReference type="PANTHER" id="PTHR43591">
    <property type="entry name" value="METHYLTRANSFERASE"/>
    <property type="match status" value="1"/>
</dbReference>
<proteinExistence type="predicted"/>
<keyword evidence="4" id="KW-1185">Reference proteome</keyword>